<comment type="similarity">
    <text evidence="1 6">Belongs to the peptidase M42 family.</text>
</comment>
<dbReference type="EMBL" id="CAKLPZ010000001">
    <property type="protein sequence ID" value="CAH0999611.1"/>
    <property type="molecule type" value="Genomic_DNA"/>
</dbReference>
<accession>A0ABN8F6B3</accession>
<dbReference type="InterPro" id="IPR023367">
    <property type="entry name" value="Peptidase_M42_dom2"/>
</dbReference>
<evidence type="ECO:0000256" key="4">
    <source>
        <dbReference type="ARBA" id="ARBA00022723"/>
    </source>
</evidence>
<keyword evidence="2 7" id="KW-0031">Aminopeptidase</keyword>
<sequence length="361" mass="39960">MPILDEQVEAFLHRYLNNASPTGFESSGQKLWLDYLRPYVDEVALDTYGTAYGVINPGRDYRVVIEGHADEISWFVHYITDAGHLYVVRNGGSDHTIAPSKRVNIHGDKGIVRGVFGWPAIHTRRGEDAKLQPKLENIFIDVGAKDKEEVLEMGVHVGSVITYPDELEIMNDRYYCGRALDNRMGGFCIAQVARLLKERKIDLPFSLYIVNAVQEEVGLRGAQMITDRIKPQVAIVTDVTHDTTTPMLDKKKVGDVQAGKGPSVTYAPAVHNKLLKLIIDTAAEQEIDIQREASSRATGTDTDAFAYSNGGVASALISLPLKYMHTTVEMAAKSDVEGVIELILASLTKIEDGMSFNYFEV</sequence>
<evidence type="ECO:0000256" key="2">
    <source>
        <dbReference type="ARBA" id="ARBA00022438"/>
    </source>
</evidence>
<dbReference type="EC" id="3.4.11.-" evidence="7"/>
<proteinExistence type="inferred from homology"/>
<gene>
    <name evidence="7" type="primary">ysdC_2</name>
    <name evidence="7" type="ORF">LEM8419_00911</name>
</gene>
<dbReference type="PANTHER" id="PTHR32481:SF0">
    <property type="entry name" value="AMINOPEPTIDASE YPDE-RELATED"/>
    <property type="match status" value="1"/>
</dbReference>
<keyword evidence="4" id="KW-0479">Metal-binding</keyword>
<dbReference type="Proteomes" id="UP000837803">
    <property type="component" value="Unassembled WGS sequence"/>
</dbReference>
<keyword evidence="3" id="KW-0645">Protease</keyword>
<dbReference type="PANTHER" id="PTHR32481">
    <property type="entry name" value="AMINOPEPTIDASE"/>
    <property type="match status" value="1"/>
</dbReference>
<organism evidence="7 8">
    <name type="scientific">Neolewinella maritima</name>
    <dbReference type="NCBI Taxonomy" id="1383882"/>
    <lineage>
        <taxon>Bacteria</taxon>
        <taxon>Pseudomonadati</taxon>
        <taxon>Bacteroidota</taxon>
        <taxon>Saprospiria</taxon>
        <taxon>Saprospirales</taxon>
        <taxon>Lewinellaceae</taxon>
        <taxon>Neolewinella</taxon>
    </lineage>
</organism>
<dbReference type="GO" id="GO:0004177">
    <property type="term" value="F:aminopeptidase activity"/>
    <property type="evidence" value="ECO:0007669"/>
    <property type="project" value="UniProtKB-KW"/>
</dbReference>
<dbReference type="InterPro" id="IPR008007">
    <property type="entry name" value="Peptidase_M42"/>
</dbReference>
<dbReference type="PIRSF" id="PIRSF001123">
    <property type="entry name" value="PepA_GA"/>
    <property type="match status" value="1"/>
</dbReference>
<evidence type="ECO:0000313" key="8">
    <source>
        <dbReference type="Proteomes" id="UP000837803"/>
    </source>
</evidence>
<dbReference type="Pfam" id="PF05343">
    <property type="entry name" value="Peptidase_M42"/>
    <property type="match status" value="1"/>
</dbReference>
<name>A0ABN8F6B3_9BACT</name>
<keyword evidence="8" id="KW-1185">Reference proteome</keyword>
<keyword evidence="5 7" id="KW-0378">Hydrolase</keyword>
<evidence type="ECO:0000256" key="5">
    <source>
        <dbReference type="ARBA" id="ARBA00022801"/>
    </source>
</evidence>
<protein>
    <submittedName>
        <fullName evidence="7">Aminopeptidase YsdC</fullName>
        <ecNumber evidence="7">3.4.11.-</ecNumber>
    </submittedName>
</protein>
<dbReference type="Gene3D" id="2.40.30.40">
    <property type="entry name" value="Peptidase M42, domain 2"/>
    <property type="match status" value="1"/>
</dbReference>
<comment type="caution">
    <text evidence="7">The sequence shown here is derived from an EMBL/GenBank/DDBJ whole genome shotgun (WGS) entry which is preliminary data.</text>
</comment>
<evidence type="ECO:0000256" key="1">
    <source>
        <dbReference type="ARBA" id="ARBA00006272"/>
    </source>
</evidence>
<evidence type="ECO:0000313" key="7">
    <source>
        <dbReference type="EMBL" id="CAH0999611.1"/>
    </source>
</evidence>
<dbReference type="SUPFAM" id="SSF53187">
    <property type="entry name" value="Zn-dependent exopeptidases"/>
    <property type="match status" value="1"/>
</dbReference>
<dbReference type="SUPFAM" id="SSF101821">
    <property type="entry name" value="Aminopeptidase/glucanase lid domain"/>
    <property type="match status" value="1"/>
</dbReference>
<dbReference type="RefSeq" id="WP_238749804.1">
    <property type="nucleotide sequence ID" value="NZ_CAKLPZ010000001.1"/>
</dbReference>
<evidence type="ECO:0000256" key="3">
    <source>
        <dbReference type="ARBA" id="ARBA00022670"/>
    </source>
</evidence>
<dbReference type="InterPro" id="IPR051464">
    <property type="entry name" value="Peptidase_M42_aminopept"/>
</dbReference>
<evidence type="ECO:0000256" key="6">
    <source>
        <dbReference type="PIRNR" id="PIRNR001123"/>
    </source>
</evidence>
<dbReference type="Gene3D" id="3.40.630.10">
    <property type="entry name" value="Zn peptidases"/>
    <property type="match status" value="1"/>
</dbReference>
<reference evidence="7" key="1">
    <citation type="submission" date="2021-12" db="EMBL/GenBank/DDBJ databases">
        <authorList>
            <person name="Rodrigo-Torres L."/>
            <person name="Arahal R. D."/>
            <person name="Lucena T."/>
        </authorList>
    </citation>
    <scope>NUCLEOTIDE SEQUENCE</scope>
    <source>
        <strain evidence="7">CECT 8419</strain>
    </source>
</reference>